<evidence type="ECO:0000256" key="1">
    <source>
        <dbReference type="ARBA" id="ARBA00000434"/>
    </source>
</evidence>
<dbReference type="InParanoid" id="H2YXW5"/>
<dbReference type="Proteomes" id="UP000007875">
    <property type="component" value="Unassembled WGS sequence"/>
</dbReference>
<dbReference type="Pfam" id="PF06662">
    <property type="entry name" value="C5-epim_C"/>
    <property type="match status" value="1"/>
</dbReference>
<evidence type="ECO:0000259" key="15">
    <source>
        <dbReference type="Pfam" id="PF21174"/>
    </source>
</evidence>
<feature type="domain" description="D-glucuronyl C5-epimerase C-terminal" evidence="14">
    <location>
        <begin position="403"/>
        <end position="591"/>
    </location>
</feature>
<evidence type="ECO:0000256" key="8">
    <source>
        <dbReference type="ARBA" id="ARBA00022968"/>
    </source>
</evidence>
<feature type="domain" description="D-glucuronyl C5-epimerase beta-sandwich" evidence="15">
    <location>
        <begin position="249"/>
        <end position="374"/>
    </location>
</feature>
<dbReference type="eggNOG" id="KOG3760">
    <property type="taxonomic scope" value="Eukaryota"/>
</dbReference>
<comment type="pathway">
    <text evidence="3">Glycan metabolism; heparin biosynthesis.</text>
</comment>
<keyword evidence="10 13" id="KW-0472">Membrane</keyword>
<comment type="pathway">
    <text evidence="4">Glycan metabolism; heparan sulfate biosynthesis.</text>
</comment>
<evidence type="ECO:0000256" key="7">
    <source>
        <dbReference type="ARBA" id="ARBA00022692"/>
    </source>
</evidence>
<accession>H2YXW5</accession>
<dbReference type="FunCoup" id="H2YXW5">
    <property type="interactions" value="24"/>
</dbReference>
<comment type="similarity">
    <text evidence="5">Belongs to the D-glucuronyl C5-epimerase family.</text>
</comment>
<reference evidence="16" key="3">
    <citation type="submission" date="2025-09" db="UniProtKB">
        <authorList>
            <consortium name="Ensembl"/>
        </authorList>
    </citation>
    <scope>IDENTIFICATION</scope>
</reference>
<evidence type="ECO:0000256" key="11">
    <source>
        <dbReference type="ARBA" id="ARBA00023235"/>
    </source>
</evidence>
<comment type="subcellular location">
    <subcellularLocation>
        <location evidence="12">Endomembrane system</location>
        <topology evidence="12">Single-pass membrane protein</topology>
    </subcellularLocation>
    <subcellularLocation>
        <location evidence="2">Membrane</location>
        <topology evidence="2">Single-pass type II membrane protein</topology>
    </subcellularLocation>
</comment>
<evidence type="ECO:0000256" key="6">
    <source>
        <dbReference type="ARBA" id="ARBA00012087"/>
    </source>
</evidence>
<keyword evidence="17" id="KW-1185">Reference proteome</keyword>
<evidence type="ECO:0000256" key="3">
    <source>
        <dbReference type="ARBA" id="ARBA00004841"/>
    </source>
</evidence>
<evidence type="ECO:0000256" key="12">
    <source>
        <dbReference type="ARBA" id="ARBA00037847"/>
    </source>
</evidence>
<feature type="transmembrane region" description="Helical" evidence="13">
    <location>
        <begin position="7"/>
        <end position="27"/>
    </location>
</feature>
<dbReference type="AlphaFoldDB" id="H2YXW5"/>
<dbReference type="InterPro" id="IPR039721">
    <property type="entry name" value="C5-epimerase"/>
</dbReference>
<dbReference type="GO" id="GO:0047464">
    <property type="term" value="F:heparosan-N-sulfate-glucuronate 5-epimerase activity"/>
    <property type="evidence" value="ECO:0007669"/>
    <property type="project" value="UniProtKB-EC"/>
</dbReference>
<evidence type="ECO:0000259" key="14">
    <source>
        <dbReference type="Pfam" id="PF06662"/>
    </source>
</evidence>
<dbReference type="OMA" id="RGVFMYF"/>
<dbReference type="EC" id="5.1.3.17" evidence="6"/>
<dbReference type="STRING" id="51511.ENSCSAVP00000010176"/>
<dbReference type="GO" id="GO:0015012">
    <property type="term" value="P:heparan sulfate proteoglycan biosynthetic process"/>
    <property type="evidence" value="ECO:0007669"/>
    <property type="project" value="InterPro"/>
</dbReference>
<dbReference type="GO" id="GO:0030210">
    <property type="term" value="P:heparin proteoglycan biosynthetic process"/>
    <property type="evidence" value="ECO:0007669"/>
    <property type="project" value="UniProtKB-UniPathway"/>
</dbReference>
<evidence type="ECO:0000256" key="4">
    <source>
        <dbReference type="ARBA" id="ARBA00005093"/>
    </source>
</evidence>
<evidence type="ECO:0000313" key="16">
    <source>
        <dbReference type="Ensembl" id="ENSCSAVP00000010176.1"/>
    </source>
</evidence>
<dbReference type="Ensembl" id="ENSCSAVT00000010300.1">
    <property type="protein sequence ID" value="ENSCSAVP00000010176.1"/>
    <property type="gene ID" value="ENSCSAVG00000006006.1"/>
</dbReference>
<evidence type="ECO:0000256" key="13">
    <source>
        <dbReference type="SAM" id="Phobius"/>
    </source>
</evidence>
<comment type="catalytic activity">
    <reaction evidence="1">
        <text>[heparosan-N-sulfate](n) = [heparan-N-sulfate](n)</text>
        <dbReference type="Rhea" id="RHEA:20197"/>
        <dbReference type="Rhea" id="RHEA-COMP:9556"/>
        <dbReference type="Rhea" id="RHEA-COMP:9557"/>
        <dbReference type="ChEBI" id="CHEBI:58041"/>
        <dbReference type="ChEBI" id="CHEBI:58287"/>
        <dbReference type="EC" id="5.1.3.17"/>
    </reaction>
</comment>
<keyword evidence="11" id="KW-0413">Isomerase</keyword>
<dbReference type="PANTHER" id="PTHR13174">
    <property type="entry name" value="D-GLUCURONYL C5-EPIMERASE"/>
    <property type="match status" value="1"/>
</dbReference>
<name>H2YXW5_CIOSA</name>
<reference evidence="16" key="2">
    <citation type="submission" date="2025-08" db="UniProtKB">
        <authorList>
            <consortium name="Ensembl"/>
        </authorList>
    </citation>
    <scope>IDENTIFICATION</scope>
</reference>
<evidence type="ECO:0000256" key="10">
    <source>
        <dbReference type="ARBA" id="ARBA00023136"/>
    </source>
</evidence>
<keyword evidence="8" id="KW-0735">Signal-anchor</keyword>
<keyword evidence="9 13" id="KW-1133">Transmembrane helix</keyword>
<evidence type="ECO:0000313" key="17">
    <source>
        <dbReference type="Proteomes" id="UP000007875"/>
    </source>
</evidence>
<dbReference type="GeneTree" id="ENSGT00390000006043"/>
<dbReference type="InterPro" id="IPR010598">
    <property type="entry name" value="C5-epim_C"/>
</dbReference>
<dbReference type="InterPro" id="IPR059154">
    <property type="entry name" value="Glce_b_sandwich"/>
</dbReference>
<protein>
    <recommendedName>
        <fullName evidence="6">heparosan-N-sulfate-glucuronate 5-epimerase</fullName>
        <ecNumber evidence="6">5.1.3.17</ecNumber>
    </recommendedName>
</protein>
<sequence length="602" mass="68806">VRNVLFLRKYVLLLFGCSSLVLVFIMLQNTEKELCDNQHIVTKNAALSSDKLAELKQKWLNELKKSPSLNGPDEPPRSDALPSVSSLECLINDQQTVQCLKAAGTDGQVYMPFDFIQNYFEVYGKMKHYDGYDRFEFQQSYAKVIYNPKVPYSYTGVFMTFDSYNVEARDRVKCISGITGVPLSTQWHIQGYYYGIQIAQFGMSHYSKELVQRPPTKQVYENAEDSIQGQWKPSNKDCIVDIAKDTETQSNVIKFSTPVSIPLGSGAALILGNTIEHILSFDLKMITNGSLSVVLETNDKLKQYTIHYITSNIVIDFDHKSNIYYGLGASRHWRHIARDLLTDLKKGIGLTDTRQAKKVRINILKVARLTVRGSGFIDNITLSTSEHLSQFHDASQWIYLNQDEETGGWKNEVERRLEGYKPIPAGWISAMGQGQGMSVLSRAYHVFQNPKYIVALSQAMLPFTKFPHEGGVRAVFMDKYTWYEEYPTEPASFVLNGFMYSLIGLYDFKALLEDNYELVTRLYDDGMTSLKAMLPLYDGGSRTFYDLRHFMVQMPPNIARWDYHTTHISQLVLLYSVTKDPVFKKYIDSWTGYLNGKVAKHN</sequence>
<evidence type="ECO:0000256" key="2">
    <source>
        <dbReference type="ARBA" id="ARBA00004606"/>
    </source>
</evidence>
<dbReference type="UniPathway" id="UPA00862"/>
<dbReference type="PANTHER" id="PTHR13174:SF3">
    <property type="entry name" value="D-GLUCURONYL C5-EPIMERASE"/>
    <property type="match status" value="1"/>
</dbReference>
<proteinExistence type="inferred from homology"/>
<organism evidence="16 17">
    <name type="scientific">Ciona savignyi</name>
    <name type="common">Pacific transparent sea squirt</name>
    <dbReference type="NCBI Taxonomy" id="51511"/>
    <lineage>
        <taxon>Eukaryota</taxon>
        <taxon>Metazoa</taxon>
        <taxon>Chordata</taxon>
        <taxon>Tunicata</taxon>
        <taxon>Ascidiacea</taxon>
        <taxon>Phlebobranchia</taxon>
        <taxon>Cionidae</taxon>
        <taxon>Ciona</taxon>
    </lineage>
</organism>
<reference evidence="17" key="1">
    <citation type="submission" date="2003-08" db="EMBL/GenBank/DDBJ databases">
        <authorList>
            <person name="Birren B."/>
            <person name="Nusbaum C."/>
            <person name="Abebe A."/>
            <person name="Abouelleil A."/>
            <person name="Adekoya E."/>
            <person name="Ait-zahra M."/>
            <person name="Allen N."/>
            <person name="Allen T."/>
            <person name="An P."/>
            <person name="Anderson M."/>
            <person name="Anderson S."/>
            <person name="Arachchi H."/>
            <person name="Armbruster J."/>
            <person name="Bachantsang P."/>
            <person name="Baldwin J."/>
            <person name="Barry A."/>
            <person name="Bayul T."/>
            <person name="Blitshsteyn B."/>
            <person name="Bloom T."/>
            <person name="Blye J."/>
            <person name="Boguslavskiy L."/>
            <person name="Borowsky M."/>
            <person name="Boukhgalter B."/>
            <person name="Brunache A."/>
            <person name="Butler J."/>
            <person name="Calixte N."/>
            <person name="Calvo S."/>
            <person name="Camarata J."/>
            <person name="Campo K."/>
            <person name="Chang J."/>
            <person name="Cheshatsang Y."/>
            <person name="Citroen M."/>
            <person name="Collymore A."/>
            <person name="Considine T."/>
            <person name="Cook A."/>
            <person name="Cooke P."/>
            <person name="Corum B."/>
            <person name="Cuomo C."/>
            <person name="David R."/>
            <person name="Dawoe T."/>
            <person name="Degray S."/>
            <person name="Dodge S."/>
            <person name="Dooley K."/>
            <person name="Dorje P."/>
            <person name="Dorjee K."/>
            <person name="Dorris L."/>
            <person name="Duffey N."/>
            <person name="Dupes A."/>
            <person name="Elkins T."/>
            <person name="Engels R."/>
            <person name="Erickson J."/>
            <person name="Farina A."/>
            <person name="Faro S."/>
            <person name="Ferreira P."/>
            <person name="Fischer H."/>
            <person name="Fitzgerald M."/>
            <person name="Foley K."/>
            <person name="Gage D."/>
            <person name="Galagan J."/>
            <person name="Gearin G."/>
            <person name="Gnerre S."/>
            <person name="Gnirke A."/>
            <person name="Goyette A."/>
            <person name="Graham J."/>
            <person name="Grandbois E."/>
            <person name="Gyaltsen K."/>
            <person name="Hafez N."/>
            <person name="Hagopian D."/>
            <person name="Hagos B."/>
            <person name="Hall J."/>
            <person name="Hatcher B."/>
            <person name="Heller A."/>
            <person name="Higgins H."/>
            <person name="Honan T."/>
            <person name="Horn A."/>
            <person name="Houde N."/>
            <person name="Hughes L."/>
            <person name="Hulme W."/>
            <person name="Husby E."/>
            <person name="Iliev I."/>
            <person name="Jaffe D."/>
            <person name="Jones C."/>
            <person name="Kamal M."/>
            <person name="Kamat A."/>
            <person name="Kamvysselis M."/>
            <person name="Karlsson E."/>
            <person name="Kells C."/>
            <person name="Kieu A."/>
            <person name="Kisner P."/>
            <person name="Kodira C."/>
            <person name="Kulbokas E."/>
            <person name="Labutti K."/>
            <person name="Lama D."/>
            <person name="Landers T."/>
            <person name="Leger J."/>
            <person name="Levine S."/>
            <person name="Lewis D."/>
            <person name="Lewis T."/>
            <person name="Lindblad-toh K."/>
            <person name="Liu X."/>
            <person name="Lokyitsang T."/>
            <person name="Lokyitsang Y."/>
            <person name="Lucien O."/>
            <person name="Lui A."/>
            <person name="Ma L.J."/>
            <person name="Mabbitt R."/>
            <person name="Macdonald J."/>
            <person name="Maclean C."/>
            <person name="Major J."/>
            <person name="Manning J."/>
            <person name="Marabella R."/>
            <person name="Maru K."/>
            <person name="Matthews C."/>
            <person name="Mauceli E."/>
            <person name="Mccarthy M."/>
            <person name="Mcdonough S."/>
            <person name="Mcghee T."/>
            <person name="Meldrim J."/>
            <person name="Meneus L."/>
            <person name="Mesirov J."/>
            <person name="Mihalev A."/>
            <person name="Mihova T."/>
            <person name="Mikkelsen T."/>
            <person name="Mlenga V."/>
            <person name="Moru K."/>
            <person name="Mozes J."/>
            <person name="Mulrain L."/>
            <person name="Munson G."/>
            <person name="Naylor J."/>
            <person name="Newes C."/>
            <person name="Nguyen C."/>
            <person name="Nguyen N."/>
            <person name="Nguyen T."/>
            <person name="Nicol R."/>
            <person name="Nielsen C."/>
            <person name="Nizzari M."/>
            <person name="Norbu C."/>
            <person name="Norbu N."/>
            <person name="O'donnell P."/>
            <person name="Okoawo O."/>
            <person name="O'leary S."/>
            <person name="Omotosho B."/>
            <person name="O'neill K."/>
            <person name="Osman S."/>
            <person name="Parker S."/>
            <person name="Perrin D."/>
            <person name="Phunkhang P."/>
            <person name="Piqani B."/>
            <person name="Purcell S."/>
            <person name="Rachupka T."/>
            <person name="Ramasamy U."/>
            <person name="Rameau R."/>
            <person name="Ray V."/>
            <person name="Raymond C."/>
            <person name="Retta R."/>
            <person name="Richardson S."/>
            <person name="Rise C."/>
            <person name="Rodriguez J."/>
            <person name="Rogers J."/>
            <person name="Rogov P."/>
            <person name="Rutman M."/>
            <person name="Schupbach R."/>
            <person name="Seaman C."/>
            <person name="Settipalli S."/>
            <person name="Sharpe T."/>
            <person name="Sheridan J."/>
            <person name="Sherpa N."/>
            <person name="Shi J."/>
            <person name="Smirnov S."/>
            <person name="Smith C."/>
            <person name="Sougnez C."/>
            <person name="Spencer B."/>
            <person name="Stalker J."/>
            <person name="Stange-thomann N."/>
            <person name="Stavropoulos S."/>
            <person name="Stetson K."/>
            <person name="Stone C."/>
            <person name="Stone S."/>
            <person name="Stubbs M."/>
            <person name="Talamas J."/>
            <person name="Tchuinga P."/>
            <person name="Tenzing P."/>
            <person name="Tesfaye S."/>
            <person name="Theodore J."/>
            <person name="Thoulutsang Y."/>
            <person name="Topham K."/>
            <person name="Towey S."/>
            <person name="Tsamla T."/>
            <person name="Tsomo N."/>
            <person name="Vallee D."/>
            <person name="Vassiliev H."/>
            <person name="Venkataraman V."/>
            <person name="Vinson J."/>
            <person name="Vo A."/>
            <person name="Wade C."/>
            <person name="Wang S."/>
            <person name="Wangchuk T."/>
            <person name="Wangdi T."/>
            <person name="Whittaker C."/>
            <person name="Wilkinson J."/>
            <person name="Wu Y."/>
            <person name="Wyman D."/>
            <person name="Yadav S."/>
            <person name="Yang S."/>
            <person name="Yang X."/>
            <person name="Yeager S."/>
            <person name="Yee E."/>
            <person name="Young G."/>
            <person name="Zainoun J."/>
            <person name="Zembeck L."/>
            <person name="Zimmer A."/>
            <person name="Zody M."/>
            <person name="Lander E."/>
        </authorList>
    </citation>
    <scope>NUCLEOTIDE SEQUENCE [LARGE SCALE GENOMIC DNA]</scope>
</reference>
<dbReference type="GO" id="GO:0005794">
    <property type="term" value="C:Golgi apparatus"/>
    <property type="evidence" value="ECO:0007669"/>
    <property type="project" value="TreeGrafter"/>
</dbReference>
<evidence type="ECO:0000256" key="5">
    <source>
        <dbReference type="ARBA" id="ARBA00005584"/>
    </source>
</evidence>
<keyword evidence="7 13" id="KW-0812">Transmembrane</keyword>
<dbReference type="Pfam" id="PF21174">
    <property type="entry name" value="Glce_b_sandwich"/>
    <property type="match status" value="1"/>
</dbReference>
<evidence type="ECO:0000256" key="9">
    <source>
        <dbReference type="ARBA" id="ARBA00022989"/>
    </source>
</evidence>